<evidence type="ECO:0000313" key="2">
    <source>
        <dbReference type="Proteomes" id="UP000886998"/>
    </source>
</evidence>
<organism evidence="1 2">
    <name type="scientific">Trichonephila inaurata madagascariensis</name>
    <dbReference type="NCBI Taxonomy" id="2747483"/>
    <lineage>
        <taxon>Eukaryota</taxon>
        <taxon>Metazoa</taxon>
        <taxon>Ecdysozoa</taxon>
        <taxon>Arthropoda</taxon>
        <taxon>Chelicerata</taxon>
        <taxon>Arachnida</taxon>
        <taxon>Araneae</taxon>
        <taxon>Araneomorphae</taxon>
        <taxon>Entelegynae</taxon>
        <taxon>Araneoidea</taxon>
        <taxon>Nephilidae</taxon>
        <taxon>Trichonephila</taxon>
        <taxon>Trichonephila inaurata</taxon>
    </lineage>
</organism>
<dbReference type="EMBL" id="BMAV01013881">
    <property type="protein sequence ID" value="GFY61890.1"/>
    <property type="molecule type" value="Genomic_DNA"/>
</dbReference>
<name>A0A8X6Y008_9ARAC</name>
<comment type="caution">
    <text evidence="1">The sequence shown here is derived from an EMBL/GenBank/DDBJ whole genome shotgun (WGS) entry which is preliminary data.</text>
</comment>
<reference evidence="1" key="1">
    <citation type="submission" date="2020-08" db="EMBL/GenBank/DDBJ databases">
        <title>Multicomponent nature underlies the extraordinary mechanical properties of spider dragline silk.</title>
        <authorList>
            <person name="Kono N."/>
            <person name="Nakamura H."/>
            <person name="Mori M."/>
            <person name="Yoshida Y."/>
            <person name="Ohtoshi R."/>
            <person name="Malay A.D."/>
            <person name="Moran D.A.P."/>
            <person name="Tomita M."/>
            <person name="Numata K."/>
            <person name="Arakawa K."/>
        </authorList>
    </citation>
    <scope>NUCLEOTIDE SEQUENCE</scope>
</reference>
<evidence type="ECO:0000313" key="1">
    <source>
        <dbReference type="EMBL" id="GFY61890.1"/>
    </source>
</evidence>
<sequence>MVYSPQIMSLHVFNTVAILDVIPMLKMGFLTIFRFNGSLIAECAVCLASSSIAPIPDTATARDISLFNGTSVSFRLSRKDFTVPLGVS</sequence>
<accession>A0A8X6Y008</accession>
<dbReference type="AlphaFoldDB" id="A0A8X6Y008"/>
<protein>
    <submittedName>
        <fullName evidence="1">Uncharacterized protein</fullName>
    </submittedName>
</protein>
<dbReference type="OrthoDB" id="7464821at2759"/>
<dbReference type="Proteomes" id="UP000886998">
    <property type="component" value="Unassembled WGS sequence"/>
</dbReference>
<keyword evidence="2" id="KW-1185">Reference proteome</keyword>
<gene>
    <name evidence="1" type="ORF">TNIN_382101</name>
</gene>
<proteinExistence type="predicted"/>